<accession>A0A1I2BSA0</accession>
<sequence>MSAPTGALIVDKGAVPLRNMRALYANLRIKHKLFLLLSAVLLTVAVLGGVLQQYAFDIYDRKIYEQSAKALSLSAVSIENELRKIEQLSYTIATDTKVQEYLRTIKSGGTEYDNYVLQVNIQDRVVNLGGLDKYIHSVQLYDVHDKAYATGVRTINLSDSRLERLKLETKRNEGGNTWVAPGESDSALSAAREIRSYKNLDMDYLGTIVVRVDAVKLFHDLSAGLDSSGANMMIARGAELIYPDKAIFSIEELLSLTAGSSGYRIMEREGNSFFVTYVASNRMNWYYYTIISFDDIFRNLVWVKNFVIAAFGLLFIISGIFALRVANGITKPIERLNANMKRIQLGYFDYVEDPAERALAMDEVGQMQRNFRIMVERINELIHENYVKQLAIKDTQFKALQANINPHFLYNTLDSINWSAKMSNQLQISQMVEALGSLLRTSINLKESIIPLRTELEIVNHYITIQTFRFEERLDFKLDVPAELLSCGLPKLALQPLIENAIHYGLEEMIDSCTIRIQAYTEGEYLYIVVRDNGPGMEQAYADKLLSGEVQTKGTGLGLRNIDERIKLLYGEEYGLHVSSQPNEGAAVSLKLPYERKD</sequence>
<evidence type="ECO:0000313" key="16">
    <source>
        <dbReference type="Proteomes" id="UP000183410"/>
    </source>
</evidence>
<dbReference type="EC" id="2.7.13.3" evidence="3"/>
<organism evidence="15 16">
    <name type="scientific">Paenibacillus algorifonticola</name>
    <dbReference type="NCBI Taxonomy" id="684063"/>
    <lineage>
        <taxon>Bacteria</taxon>
        <taxon>Bacillati</taxon>
        <taxon>Bacillota</taxon>
        <taxon>Bacilli</taxon>
        <taxon>Bacillales</taxon>
        <taxon>Paenibacillaceae</taxon>
        <taxon>Paenibacillus</taxon>
    </lineage>
</organism>
<dbReference type="Pfam" id="PF06580">
    <property type="entry name" value="His_kinase"/>
    <property type="match status" value="1"/>
</dbReference>
<proteinExistence type="predicted"/>
<dbReference type="InterPro" id="IPR003660">
    <property type="entry name" value="HAMP_dom"/>
</dbReference>
<dbReference type="SMART" id="SM00387">
    <property type="entry name" value="HATPase_c"/>
    <property type="match status" value="1"/>
</dbReference>
<keyword evidence="11 12" id="KW-0472">Membrane</keyword>
<keyword evidence="16" id="KW-1185">Reference proteome</keyword>
<feature type="transmembrane region" description="Helical" evidence="12">
    <location>
        <begin position="33"/>
        <end position="56"/>
    </location>
</feature>
<dbReference type="InterPro" id="IPR036890">
    <property type="entry name" value="HATPase_C_sf"/>
</dbReference>
<dbReference type="GO" id="GO:0000155">
    <property type="term" value="F:phosphorelay sensor kinase activity"/>
    <property type="evidence" value="ECO:0007669"/>
    <property type="project" value="InterPro"/>
</dbReference>
<dbReference type="InterPro" id="IPR003594">
    <property type="entry name" value="HATPase_dom"/>
</dbReference>
<dbReference type="PROSITE" id="PS50885">
    <property type="entry name" value="HAMP"/>
    <property type="match status" value="1"/>
</dbReference>
<keyword evidence="12" id="KW-0812">Transmembrane</keyword>
<dbReference type="PRINTS" id="PR00344">
    <property type="entry name" value="BCTRLSENSOR"/>
</dbReference>
<name>A0A1I2BSA0_9BACL</name>
<feature type="domain" description="HAMP" evidence="14">
    <location>
        <begin position="327"/>
        <end position="383"/>
    </location>
</feature>
<feature type="transmembrane region" description="Helical" evidence="12">
    <location>
        <begin position="306"/>
        <end position="326"/>
    </location>
</feature>
<evidence type="ECO:0000256" key="1">
    <source>
        <dbReference type="ARBA" id="ARBA00000085"/>
    </source>
</evidence>
<dbReference type="InterPro" id="IPR050640">
    <property type="entry name" value="Bact_2-comp_sensor_kinase"/>
</dbReference>
<evidence type="ECO:0000256" key="11">
    <source>
        <dbReference type="ARBA" id="ARBA00023136"/>
    </source>
</evidence>
<dbReference type="AlphaFoldDB" id="A0A1I2BSA0"/>
<evidence type="ECO:0000313" key="15">
    <source>
        <dbReference type="EMBL" id="SFE59041.1"/>
    </source>
</evidence>
<evidence type="ECO:0000256" key="4">
    <source>
        <dbReference type="ARBA" id="ARBA00022475"/>
    </source>
</evidence>
<keyword evidence="7" id="KW-0547">Nucleotide-binding</keyword>
<protein>
    <recommendedName>
        <fullName evidence="3">histidine kinase</fullName>
        <ecNumber evidence="3">2.7.13.3</ecNumber>
    </recommendedName>
</protein>
<keyword evidence="5" id="KW-0597">Phosphoprotein</keyword>
<gene>
    <name evidence="15" type="ORF">SAMN04487969_10459</name>
</gene>
<dbReference type="Pfam" id="PF02518">
    <property type="entry name" value="HATPase_c"/>
    <property type="match status" value="1"/>
</dbReference>
<evidence type="ECO:0000256" key="12">
    <source>
        <dbReference type="SAM" id="Phobius"/>
    </source>
</evidence>
<comment type="subcellular location">
    <subcellularLocation>
        <location evidence="2">Cell membrane</location>
        <topology evidence="2">Multi-pass membrane protein</topology>
    </subcellularLocation>
</comment>
<evidence type="ECO:0000256" key="2">
    <source>
        <dbReference type="ARBA" id="ARBA00004651"/>
    </source>
</evidence>
<dbReference type="GO" id="GO:0005524">
    <property type="term" value="F:ATP binding"/>
    <property type="evidence" value="ECO:0007669"/>
    <property type="project" value="UniProtKB-KW"/>
</dbReference>
<evidence type="ECO:0000259" key="14">
    <source>
        <dbReference type="PROSITE" id="PS50885"/>
    </source>
</evidence>
<dbReference type="OrthoDB" id="9776552at2"/>
<keyword evidence="9" id="KW-0067">ATP-binding</keyword>
<evidence type="ECO:0000256" key="8">
    <source>
        <dbReference type="ARBA" id="ARBA00022777"/>
    </source>
</evidence>
<dbReference type="CDD" id="cd06225">
    <property type="entry name" value="HAMP"/>
    <property type="match status" value="1"/>
</dbReference>
<reference evidence="16" key="1">
    <citation type="submission" date="2016-10" db="EMBL/GenBank/DDBJ databases">
        <authorList>
            <person name="Varghese N."/>
            <person name="Submissions S."/>
        </authorList>
    </citation>
    <scope>NUCLEOTIDE SEQUENCE [LARGE SCALE GENOMIC DNA]</scope>
    <source>
        <strain evidence="16">CGMCC 1.10223</strain>
    </source>
</reference>
<keyword evidence="8 15" id="KW-0418">Kinase</keyword>
<dbReference type="GO" id="GO:0005886">
    <property type="term" value="C:plasma membrane"/>
    <property type="evidence" value="ECO:0007669"/>
    <property type="project" value="UniProtKB-SubCell"/>
</dbReference>
<dbReference type="Gene3D" id="6.10.340.10">
    <property type="match status" value="1"/>
</dbReference>
<dbReference type="PROSITE" id="PS50109">
    <property type="entry name" value="HIS_KIN"/>
    <property type="match status" value="1"/>
</dbReference>
<dbReference type="Gene3D" id="3.30.565.10">
    <property type="entry name" value="Histidine kinase-like ATPase, C-terminal domain"/>
    <property type="match status" value="1"/>
</dbReference>
<evidence type="ECO:0000256" key="5">
    <source>
        <dbReference type="ARBA" id="ARBA00022553"/>
    </source>
</evidence>
<evidence type="ECO:0000256" key="3">
    <source>
        <dbReference type="ARBA" id="ARBA00012438"/>
    </source>
</evidence>
<dbReference type="InterPro" id="IPR004358">
    <property type="entry name" value="Sig_transdc_His_kin-like_C"/>
</dbReference>
<dbReference type="Proteomes" id="UP000183410">
    <property type="component" value="Unassembled WGS sequence"/>
</dbReference>
<dbReference type="InterPro" id="IPR005467">
    <property type="entry name" value="His_kinase_dom"/>
</dbReference>
<evidence type="ECO:0000259" key="13">
    <source>
        <dbReference type="PROSITE" id="PS50109"/>
    </source>
</evidence>
<keyword evidence="10" id="KW-0902">Two-component regulatory system</keyword>
<evidence type="ECO:0000256" key="7">
    <source>
        <dbReference type="ARBA" id="ARBA00022741"/>
    </source>
</evidence>
<keyword evidence="12" id="KW-1133">Transmembrane helix</keyword>
<dbReference type="PANTHER" id="PTHR34220:SF7">
    <property type="entry name" value="SENSOR HISTIDINE KINASE YPDA"/>
    <property type="match status" value="1"/>
</dbReference>
<keyword evidence="4" id="KW-1003">Cell membrane</keyword>
<dbReference type="SUPFAM" id="SSF55874">
    <property type="entry name" value="ATPase domain of HSP90 chaperone/DNA topoisomerase II/histidine kinase"/>
    <property type="match status" value="1"/>
</dbReference>
<dbReference type="InterPro" id="IPR010559">
    <property type="entry name" value="Sig_transdc_His_kin_internal"/>
</dbReference>
<evidence type="ECO:0000256" key="10">
    <source>
        <dbReference type="ARBA" id="ARBA00023012"/>
    </source>
</evidence>
<comment type="catalytic activity">
    <reaction evidence="1">
        <text>ATP + protein L-histidine = ADP + protein N-phospho-L-histidine.</text>
        <dbReference type="EC" id="2.7.13.3"/>
    </reaction>
</comment>
<dbReference type="PANTHER" id="PTHR34220">
    <property type="entry name" value="SENSOR HISTIDINE KINASE YPDA"/>
    <property type="match status" value="1"/>
</dbReference>
<feature type="domain" description="Histidine kinase" evidence="13">
    <location>
        <begin position="493"/>
        <end position="596"/>
    </location>
</feature>
<keyword evidence="6" id="KW-0808">Transferase</keyword>
<evidence type="ECO:0000256" key="6">
    <source>
        <dbReference type="ARBA" id="ARBA00022679"/>
    </source>
</evidence>
<evidence type="ECO:0000256" key="9">
    <source>
        <dbReference type="ARBA" id="ARBA00022840"/>
    </source>
</evidence>
<dbReference type="EMBL" id="FONN01000004">
    <property type="protein sequence ID" value="SFE59041.1"/>
    <property type="molecule type" value="Genomic_DNA"/>
</dbReference>